<dbReference type="InterPro" id="IPR038717">
    <property type="entry name" value="Tc1-like_DDE_dom"/>
</dbReference>
<dbReference type="EMBL" id="QGKL01000030">
    <property type="protein sequence ID" value="PWQ96039.1"/>
    <property type="molecule type" value="Genomic_DNA"/>
</dbReference>
<feature type="domain" description="Tc1-like transposase DDE" evidence="1">
    <location>
        <begin position="2"/>
        <end position="42"/>
    </location>
</feature>
<gene>
    <name evidence="2" type="ORF">DKT75_10700</name>
</gene>
<evidence type="ECO:0000259" key="1">
    <source>
        <dbReference type="Pfam" id="PF13358"/>
    </source>
</evidence>
<evidence type="ECO:0000313" key="3">
    <source>
        <dbReference type="Proteomes" id="UP000245506"/>
    </source>
</evidence>
<dbReference type="GO" id="GO:0003676">
    <property type="term" value="F:nucleic acid binding"/>
    <property type="evidence" value="ECO:0007669"/>
    <property type="project" value="InterPro"/>
</dbReference>
<name>A0A317CCD0_9GAMM</name>
<protein>
    <recommendedName>
        <fullName evidence="1">Tc1-like transposase DDE domain-containing protein</fullName>
    </recommendedName>
</protein>
<comment type="caution">
    <text evidence="2">The sequence shown here is derived from an EMBL/GenBank/DDBJ whole genome shotgun (WGS) entry which is preliminary data.</text>
</comment>
<evidence type="ECO:0000313" key="2">
    <source>
        <dbReference type="EMBL" id="PWQ96039.1"/>
    </source>
</evidence>
<dbReference type="AlphaFoldDB" id="A0A317CCD0"/>
<proteinExistence type="predicted"/>
<accession>A0A317CCD0</accession>
<organism evidence="2 3">
    <name type="scientific">Leucothrix arctica</name>
    <dbReference type="NCBI Taxonomy" id="1481894"/>
    <lineage>
        <taxon>Bacteria</taxon>
        <taxon>Pseudomonadati</taxon>
        <taxon>Pseudomonadota</taxon>
        <taxon>Gammaproteobacteria</taxon>
        <taxon>Thiotrichales</taxon>
        <taxon>Thiotrichaceae</taxon>
        <taxon>Leucothrix</taxon>
    </lineage>
</organism>
<dbReference type="Pfam" id="PF13358">
    <property type="entry name" value="DDE_3"/>
    <property type="match status" value="1"/>
</dbReference>
<dbReference type="Proteomes" id="UP000245506">
    <property type="component" value="Unassembled WGS sequence"/>
</dbReference>
<reference evidence="2 3" key="1">
    <citation type="submission" date="2018-05" db="EMBL/GenBank/DDBJ databases">
        <title>Leucothrix arctica sp. nov., isolated from Arctic seawater.</title>
        <authorList>
            <person name="Choi A."/>
            <person name="Baek K."/>
        </authorList>
    </citation>
    <scope>NUCLEOTIDE SEQUENCE [LARGE SCALE GENOMIC DNA]</scope>
    <source>
        <strain evidence="2 3">IMCC9719</strain>
    </source>
</reference>
<keyword evidence="3" id="KW-1185">Reference proteome</keyword>
<dbReference type="RefSeq" id="WP_109823425.1">
    <property type="nucleotide sequence ID" value="NZ_QGKL01000030.1"/>
</dbReference>
<sequence length="76" mass="8798">MDKVEVYFLPSYSPDMNPDEYLNGDLKQRIRASSPARTQGQLEKNVLGRMRKIQNLPRRVISYFSHPLIQYAVSGI</sequence>
<dbReference type="InterPro" id="IPR036397">
    <property type="entry name" value="RNaseH_sf"/>
</dbReference>
<dbReference type="Gene3D" id="3.30.420.10">
    <property type="entry name" value="Ribonuclease H-like superfamily/Ribonuclease H"/>
    <property type="match status" value="1"/>
</dbReference>
<dbReference type="OrthoDB" id="129174at2"/>